<proteinExistence type="predicted"/>
<dbReference type="Proteomes" id="UP000198393">
    <property type="component" value="Unassembled WGS sequence"/>
</dbReference>
<dbReference type="SUPFAM" id="SSF52266">
    <property type="entry name" value="SGNH hydrolase"/>
    <property type="match status" value="1"/>
</dbReference>
<dbReference type="InterPro" id="IPR036514">
    <property type="entry name" value="SGNH_hydro_sf"/>
</dbReference>
<feature type="domain" description="GSCFA" evidence="1">
    <location>
        <begin position="21"/>
        <end position="250"/>
    </location>
</feature>
<keyword evidence="3" id="KW-1185">Reference proteome</keyword>
<dbReference type="InterPro" id="IPR014982">
    <property type="entry name" value="GSCFA"/>
</dbReference>
<dbReference type="Pfam" id="PF08885">
    <property type="entry name" value="GSCFA"/>
    <property type="match status" value="1"/>
</dbReference>
<reference evidence="2 3" key="1">
    <citation type="submission" date="2017-06" db="EMBL/GenBank/DDBJ databases">
        <authorList>
            <person name="Kim H.J."/>
            <person name="Triplett B.A."/>
        </authorList>
    </citation>
    <scope>NUCLEOTIDE SEQUENCE [LARGE SCALE GENOMIC DNA]</scope>
    <source>
        <strain evidence="2 3">DSM 19307</strain>
    </source>
</reference>
<evidence type="ECO:0000313" key="2">
    <source>
        <dbReference type="EMBL" id="SNS79818.1"/>
    </source>
</evidence>
<dbReference type="AlphaFoldDB" id="A0A239HFJ1"/>
<protein>
    <submittedName>
        <fullName evidence="2">GSCFA family protein</fullName>
    </submittedName>
</protein>
<organism evidence="2 3">
    <name type="scientific">Ekhidna lutea</name>
    <dbReference type="NCBI Taxonomy" id="447679"/>
    <lineage>
        <taxon>Bacteria</taxon>
        <taxon>Pseudomonadati</taxon>
        <taxon>Bacteroidota</taxon>
        <taxon>Cytophagia</taxon>
        <taxon>Cytophagales</taxon>
        <taxon>Reichenbachiellaceae</taxon>
        <taxon>Ekhidna</taxon>
    </lineage>
</organism>
<evidence type="ECO:0000259" key="1">
    <source>
        <dbReference type="Pfam" id="PF08885"/>
    </source>
</evidence>
<evidence type="ECO:0000313" key="3">
    <source>
        <dbReference type="Proteomes" id="UP000198393"/>
    </source>
</evidence>
<dbReference type="GO" id="GO:0016788">
    <property type="term" value="F:hydrolase activity, acting on ester bonds"/>
    <property type="evidence" value="ECO:0007669"/>
    <property type="project" value="UniProtKB-ARBA"/>
</dbReference>
<dbReference type="EMBL" id="FZPD01000002">
    <property type="protein sequence ID" value="SNS79818.1"/>
    <property type="molecule type" value="Genomic_DNA"/>
</dbReference>
<sequence length="317" mass="36536">MFKIDFNIPESSTKINLKDSIFLIGSCFSNEIGKTLTENKLQSLSNPFGTIYNPYSIFNLLSNSAEANDVIESQSVFYHWDAHGEISGLSESETISVFEKRNKESQAFLKNCNWLIITLGTAIVYENQAGHIVANCHKVPAGNFKKRYLNQEEIISQYSSLHSYLNDINPDLKIVFTVSPVRHIRDGLVENNRSKAILIDAIHTITSQYKNTSYFPSYEIVVDELRDYRFFKTDRVHPTEEATEYVWNQFVQTYFDSETQDFLQEWNKLKAAIHHRPFQPESKSHQAFLKSTLEKLKKLNEKVDLSVEVAKVSQQLT</sequence>
<dbReference type="Gene3D" id="3.40.50.1110">
    <property type="entry name" value="SGNH hydrolase"/>
    <property type="match status" value="1"/>
</dbReference>
<name>A0A239HFJ1_EKHLU</name>
<accession>A0A239HFJ1</accession>
<dbReference type="RefSeq" id="WP_179213326.1">
    <property type="nucleotide sequence ID" value="NZ_FZPD01000002.1"/>
</dbReference>
<gene>
    <name evidence="2" type="ORF">SAMN05421640_1274</name>
</gene>